<dbReference type="GeneTree" id="ENSGT00940000157337"/>
<dbReference type="SMART" id="SM00597">
    <property type="entry name" value="ZnF_TTF"/>
    <property type="match status" value="1"/>
</dbReference>
<proteinExistence type="predicted"/>
<reference evidence="3" key="1">
    <citation type="submission" date="2011-08" db="EMBL/GenBank/DDBJ databases">
        <title>The draft genome of Latimeria chalumnae.</title>
        <authorList>
            <person name="Di Palma F."/>
            <person name="Alfoldi J."/>
            <person name="Johnson J."/>
            <person name="Berlin A."/>
            <person name="Gnerre S."/>
            <person name="Jaffe D."/>
            <person name="MacCallum I."/>
            <person name="Young S."/>
            <person name="Walker B.J."/>
            <person name="Lander E."/>
            <person name="Lindblad-Toh K."/>
        </authorList>
    </citation>
    <scope>NUCLEOTIDE SEQUENCE [LARGE SCALE GENOMIC DNA]</scope>
    <source>
        <strain evidence="3">Wild caught</strain>
    </source>
</reference>
<dbReference type="InterPro" id="IPR006580">
    <property type="entry name" value="Znf_TTF"/>
</dbReference>
<evidence type="ECO:0000313" key="3">
    <source>
        <dbReference type="Proteomes" id="UP000008672"/>
    </source>
</evidence>
<reference evidence="2" key="2">
    <citation type="submission" date="2025-08" db="UniProtKB">
        <authorList>
            <consortium name="Ensembl"/>
        </authorList>
    </citation>
    <scope>IDENTIFICATION</scope>
</reference>
<evidence type="ECO:0000259" key="1">
    <source>
        <dbReference type="SMART" id="SM00597"/>
    </source>
</evidence>
<name>H2ZXN3_LATCH</name>
<dbReference type="EMBL" id="AFYH01224352">
    <property type="status" value="NOT_ANNOTATED_CDS"/>
    <property type="molecule type" value="Genomic_DNA"/>
</dbReference>
<accession>H2ZXN3</accession>
<reference evidence="2" key="3">
    <citation type="submission" date="2025-09" db="UniProtKB">
        <authorList>
            <consortium name="Ensembl"/>
        </authorList>
    </citation>
    <scope>IDENTIFICATION</scope>
</reference>
<organism evidence="2 3">
    <name type="scientific">Latimeria chalumnae</name>
    <name type="common">Coelacanth</name>
    <dbReference type="NCBI Taxonomy" id="7897"/>
    <lineage>
        <taxon>Eukaryota</taxon>
        <taxon>Metazoa</taxon>
        <taxon>Chordata</taxon>
        <taxon>Craniata</taxon>
        <taxon>Vertebrata</taxon>
        <taxon>Euteleostomi</taxon>
        <taxon>Coelacanthiformes</taxon>
        <taxon>Coelacanthidae</taxon>
        <taxon>Latimeria</taxon>
    </lineage>
</organism>
<dbReference type="InterPro" id="IPR025398">
    <property type="entry name" value="DUF4371"/>
</dbReference>
<dbReference type="Pfam" id="PF14291">
    <property type="entry name" value="DUF4371"/>
    <property type="match status" value="1"/>
</dbReference>
<dbReference type="Proteomes" id="UP000008672">
    <property type="component" value="Unassembled WGS sequence"/>
</dbReference>
<evidence type="ECO:0000313" key="2">
    <source>
        <dbReference type="Ensembl" id="ENSLACP00000002154.1"/>
    </source>
</evidence>
<dbReference type="PANTHER" id="PTHR45749">
    <property type="match status" value="1"/>
</dbReference>
<sequence>DAYANRIYKDLQLGTRSSGQAPAKLANYPKSSFGKQNHFFSASFFDQYLFIEYSIPAVAVFCYPCRNFYCASEYKDNTFTEKGVRDWKKIGEKLNRHANCNVHLECMGKWRDYQAAIISLLSNSHKITVQENREYARKITDLLLYLSRQGLALRGSDETETSENRGHFLELCSLFAKYDEQFEQKLHRTFNLTSHKIQNELLYIAADLVLKHIAEEVRNVGFYCLIANEGCSFKQERLSICVRYVGANLNVHEQFLLFK</sequence>
<dbReference type="PANTHER" id="PTHR45749:SF21">
    <property type="entry name" value="DUF4371 DOMAIN-CONTAINING PROTEIN"/>
    <property type="match status" value="1"/>
</dbReference>
<dbReference type="AlphaFoldDB" id="H2ZXN3"/>
<feature type="domain" description="TTF-type" evidence="1">
    <location>
        <begin position="36"/>
        <end position="122"/>
    </location>
</feature>
<dbReference type="InParanoid" id="H2ZXN3"/>
<dbReference type="OMA" id="YCLIANE"/>
<protein>
    <recommendedName>
        <fullName evidence="1">TTF-type domain-containing protein</fullName>
    </recommendedName>
</protein>
<dbReference type="HOGENOM" id="CLU_1075791_0_0_1"/>
<dbReference type="Ensembl" id="ENSLACT00000002171.1">
    <property type="protein sequence ID" value="ENSLACP00000002154.1"/>
    <property type="gene ID" value="ENSLACG00000001924.1"/>
</dbReference>
<keyword evidence="3" id="KW-1185">Reference proteome</keyword>
<dbReference type="STRING" id="7897.ENSLACP00000002154"/>